<keyword evidence="5" id="KW-1185">Reference proteome</keyword>
<dbReference type="InterPro" id="IPR017518">
    <property type="entry name" value="CHP03084"/>
</dbReference>
<dbReference type="InterPro" id="IPR034660">
    <property type="entry name" value="DinB/YfiT-like"/>
</dbReference>
<accession>A0ABV3I2B1</accession>
<sequence length="274" mass="28553">MSDPAVVLDDLRSESEDLDQLVSELEPGRWAAPTPAPGWSVAHQIAHLAWTDAAALTAVTDPGGFAAEVEKALAAPHSFVDDGAQAGAALPPGELLSRWRAGRETLLEALRSAPAGTRFPWYGPPMSAASMATARLMETWAHGQDIADALGVVRRPTARLAQVARLGVRTRDFAFGVHGLTPPAEPFRVELTGPGGELWTYGPEDAAQRVTGPAIDFCLLVTQRAHRDDLALRAEGADAGRWLDIAQAFAGPPGAGRAPGAGTPAGDAAEGGKP</sequence>
<evidence type="ECO:0000256" key="1">
    <source>
        <dbReference type="SAM" id="MobiDB-lite"/>
    </source>
</evidence>
<feature type="domain" description="tRNA wybutosine-synthesis" evidence="2">
    <location>
        <begin position="183"/>
        <end position="234"/>
    </location>
</feature>
<dbReference type="InterPro" id="IPR017517">
    <property type="entry name" value="Maleyloyr_isom"/>
</dbReference>
<gene>
    <name evidence="4" type="ORF">AB0K36_29890</name>
</gene>
<dbReference type="InterPro" id="IPR024344">
    <property type="entry name" value="MDMPI_metal-binding"/>
</dbReference>
<reference evidence="4 5" key="1">
    <citation type="submission" date="2024-06" db="EMBL/GenBank/DDBJ databases">
        <title>The Natural Products Discovery Center: Release of the First 8490 Sequenced Strains for Exploring Actinobacteria Biosynthetic Diversity.</title>
        <authorList>
            <person name="Kalkreuter E."/>
            <person name="Kautsar S.A."/>
            <person name="Yang D."/>
            <person name="Bader C.D."/>
            <person name="Teijaro C.N."/>
            <person name="Fluegel L."/>
            <person name="Davis C.M."/>
            <person name="Simpson J.R."/>
            <person name="Lauterbach L."/>
            <person name="Steele A.D."/>
            <person name="Gui C."/>
            <person name="Meng S."/>
            <person name="Li G."/>
            <person name="Viehrig K."/>
            <person name="Ye F."/>
            <person name="Su P."/>
            <person name="Kiefer A.F."/>
            <person name="Nichols A."/>
            <person name="Cepeda A.J."/>
            <person name="Yan W."/>
            <person name="Fan B."/>
            <person name="Jiang Y."/>
            <person name="Adhikari A."/>
            <person name="Zheng C.-J."/>
            <person name="Schuster L."/>
            <person name="Cowan T.M."/>
            <person name="Smanski M.J."/>
            <person name="Chevrette M.G."/>
            <person name="De Carvalho L.P.S."/>
            <person name="Shen B."/>
        </authorList>
    </citation>
    <scope>NUCLEOTIDE SEQUENCE [LARGE SCALE GENOMIC DNA]</scope>
    <source>
        <strain evidence="4 5">NPDC049344</strain>
    </source>
</reference>
<feature type="domain" description="Mycothiol-dependent maleylpyruvate isomerase metal-binding" evidence="3">
    <location>
        <begin position="11"/>
        <end position="147"/>
    </location>
</feature>
<evidence type="ECO:0000259" key="2">
    <source>
        <dbReference type="Pfam" id="PF08608"/>
    </source>
</evidence>
<dbReference type="RefSeq" id="WP_364600258.1">
    <property type="nucleotide sequence ID" value="NZ_JBFAQK010000065.1"/>
</dbReference>
<comment type="caution">
    <text evidence="4">The sequence shown here is derived from an EMBL/GenBank/DDBJ whole genome shotgun (WGS) entry which is preliminary data.</text>
</comment>
<dbReference type="Gene3D" id="1.20.120.450">
    <property type="entry name" value="dinb family like domain"/>
    <property type="match status" value="1"/>
</dbReference>
<dbReference type="NCBIfam" id="TIGR03084">
    <property type="entry name" value="TIGR03084 family metal-binding protein"/>
    <property type="match status" value="1"/>
</dbReference>
<feature type="region of interest" description="Disordered" evidence="1">
    <location>
        <begin position="251"/>
        <end position="274"/>
    </location>
</feature>
<dbReference type="NCBIfam" id="TIGR03083">
    <property type="entry name" value="maleylpyruvate isomerase family mycothiol-dependent enzyme"/>
    <property type="match status" value="1"/>
</dbReference>
<dbReference type="InterPro" id="IPR013917">
    <property type="entry name" value="tRNA_wybutosine-synth"/>
</dbReference>
<dbReference type="SUPFAM" id="SSF109854">
    <property type="entry name" value="DinB/YfiT-like putative metalloenzymes"/>
    <property type="match status" value="1"/>
</dbReference>
<dbReference type="Proteomes" id="UP001552521">
    <property type="component" value="Unassembled WGS sequence"/>
</dbReference>
<dbReference type="EMBL" id="JBFAQK010000065">
    <property type="protein sequence ID" value="MEV4684975.1"/>
    <property type="molecule type" value="Genomic_DNA"/>
</dbReference>
<name>A0ABV3I2B1_9ACTN</name>
<dbReference type="Pfam" id="PF08608">
    <property type="entry name" value="Wyosine_form"/>
    <property type="match status" value="1"/>
</dbReference>
<dbReference type="Pfam" id="PF11716">
    <property type="entry name" value="MDMPI_N"/>
    <property type="match status" value="1"/>
</dbReference>
<evidence type="ECO:0000259" key="3">
    <source>
        <dbReference type="Pfam" id="PF11716"/>
    </source>
</evidence>
<proteinExistence type="predicted"/>
<evidence type="ECO:0000313" key="5">
    <source>
        <dbReference type="Proteomes" id="UP001552521"/>
    </source>
</evidence>
<evidence type="ECO:0000313" key="4">
    <source>
        <dbReference type="EMBL" id="MEV4684975.1"/>
    </source>
</evidence>
<organism evidence="4 5">
    <name type="scientific">Streptomyces kurssanovii</name>
    <dbReference type="NCBI Taxonomy" id="67312"/>
    <lineage>
        <taxon>Bacteria</taxon>
        <taxon>Bacillati</taxon>
        <taxon>Actinomycetota</taxon>
        <taxon>Actinomycetes</taxon>
        <taxon>Kitasatosporales</taxon>
        <taxon>Streptomycetaceae</taxon>
        <taxon>Streptomyces</taxon>
    </lineage>
</organism>
<protein>
    <submittedName>
        <fullName evidence="4">TIGR03084 family metal-binding protein</fullName>
    </submittedName>
</protein>